<evidence type="ECO:0000313" key="2">
    <source>
        <dbReference type="EMBL" id="TYK31151.1"/>
    </source>
</evidence>
<gene>
    <name evidence="2" type="ORF">E5676_scaffold455G004310</name>
</gene>
<sequence>MRFFRKIAGILGFSKDDSHDVKNEDDDVDSDTHAPDRVHMQATGLPRRGFSVPVQVAVNRSNPGPILLPSSSGDGGVQGLTWYAKGLRIDEDGDVAEQFLEEVIPEVQTSTTDHPKPFPRFQINNRNRPAKVENQVILKEGKLQQCIEHQALQVEIKKNTEMGTNTLTYLNLQLQGVV</sequence>
<protein>
    <submittedName>
        <fullName evidence="2">Uncharacterized protein</fullName>
    </submittedName>
</protein>
<name>A0A5D3E6C0_CUCMM</name>
<proteinExistence type="predicted"/>
<evidence type="ECO:0000313" key="3">
    <source>
        <dbReference type="Proteomes" id="UP000321947"/>
    </source>
</evidence>
<dbReference type="AlphaFoldDB" id="A0A5D3E6C0"/>
<dbReference type="EMBL" id="SSTD01000141">
    <property type="protein sequence ID" value="TYK31151.1"/>
    <property type="molecule type" value="Genomic_DNA"/>
</dbReference>
<evidence type="ECO:0000256" key="1">
    <source>
        <dbReference type="SAM" id="MobiDB-lite"/>
    </source>
</evidence>
<feature type="region of interest" description="Disordered" evidence="1">
    <location>
        <begin position="15"/>
        <end position="35"/>
    </location>
</feature>
<dbReference type="PANTHER" id="PTHR35750">
    <property type="entry name" value="PHOSPHOLIPID HYDROPEROXIDE GLUTATHIONE PEROXIDASE"/>
    <property type="match status" value="1"/>
</dbReference>
<dbReference type="Proteomes" id="UP000321947">
    <property type="component" value="Unassembled WGS sequence"/>
</dbReference>
<reference evidence="2 3" key="1">
    <citation type="submission" date="2019-08" db="EMBL/GenBank/DDBJ databases">
        <title>Draft genome sequences of two oriental melons (Cucumis melo L. var makuwa).</title>
        <authorList>
            <person name="Kwon S.-Y."/>
        </authorList>
    </citation>
    <scope>NUCLEOTIDE SEQUENCE [LARGE SCALE GENOMIC DNA]</scope>
    <source>
        <strain evidence="3">cv. Chang Bougi</strain>
        <tissue evidence="2">Leaf</tissue>
    </source>
</reference>
<dbReference type="PANTHER" id="PTHR35750:SF1">
    <property type="entry name" value="PHOSPHOLIPID HYDROPEROXIDE GLUTATHIONE PEROXIDASE"/>
    <property type="match status" value="1"/>
</dbReference>
<accession>A0A5D3E6C0</accession>
<organism evidence="2 3">
    <name type="scientific">Cucumis melo var. makuwa</name>
    <name type="common">Oriental melon</name>
    <dbReference type="NCBI Taxonomy" id="1194695"/>
    <lineage>
        <taxon>Eukaryota</taxon>
        <taxon>Viridiplantae</taxon>
        <taxon>Streptophyta</taxon>
        <taxon>Embryophyta</taxon>
        <taxon>Tracheophyta</taxon>
        <taxon>Spermatophyta</taxon>
        <taxon>Magnoliopsida</taxon>
        <taxon>eudicotyledons</taxon>
        <taxon>Gunneridae</taxon>
        <taxon>Pentapetalae</taxon>
        <taxon>rosids</taxon>
        <taxon>fabids</taxon>
        <taxon>Cucurbitales</taxon>
        <taxon>Cucurbitaceae</taxon>
        <taxon>Benincaseae</taxon>
        <taxon>Cucumis</taxon>
    </lineage>
</organism>
<comment type="caution">
    <text evidence="2">The sequence shown here is derived from an EMBL/GenBank/DDBJ whole genome shotgun (WGS) entry which is preliminary data.</text>
</comment>